<dbReference type="Proteomes" id="UP000322726">
    <property type="component" value="Chromosome"/>
</dbReference>
<feature type="compositionally biased region" description="Low complexity" evidence="1">
    <location>
        <begin position="191"/>
        <end position="233"/>
    </location>
</feature>
<keyword evidence="2" id="KW-1133">Transmembrane helix</keyword>
<protein>
    <submittedName>
        <fullName evidence="4">Uncharacterized protein</fullName>
    </submittedName>
</protein>
<keyword evidence="2" id="KW-0812">Transmembrane</keyword>
<keyword evidence="5" id="KW-1185">Reference proteome</keyword>
<evidence type="ECO:0000313" key="5">
    <source>
        <dbReference type="Proteomes" id="UP000322726"/>
    </source>
</evidence>
<reference evidence="5" key="2">
    <citation type="submission" date="2019-09" db="EMBL/GenBank/DDBJ databases">
        <title>Complete genome sequencing of four Arcobacter species reveals a diverse suite of mobile elements.</title>
        <authorList>
            <person name="On S.L.W."/>
            <person name="Miller W.G."/>
            <person name="Biggs P."/>
            <person name="Cornelius A."/>
            <person name="Vandamme P."/>
        </authorList>
    </citation>
    <scope>NUCLEOTIDE SEQUENCE [LARGE SCALE GENOMIC DNA]</scope>
    <source>
        <strain evidence="5">LMG 26638</strain>
    </source>
</reference>
<dbReference type="AlphaFoldDB" id="A0A5C2H7G8"/>
<keyword evidence="3" id="KW-0732">Signal</keyword>
<feature type="chain" id="PRO_5044203443" evidence="3">
    <location>
        <begin position="17"/>
        <end position="436"/>
    </location>
</feature>
<evidence type="ECO:0000256" key="2">
    <source>
        <dbReference type="SAM" id="Phobius"/>
    </source>
</evidence>
<gene>
    <name evidence="4" type="ORF">APAC_1820</name>
</gene>
<name>A0A5C2H7G8_9BACT</name>
<proteinExistence type="predicted"/>
<dbReference type="EMBL" id="CP035928">
    <property type="protein sequence ID" value="QEP34901.1"/>
    <property type="molecule type" value="Genomic_DNA"/>
</dbReference>
<keyword evidence="2" id="KW-0472">Membrane</keyword>
<evidence type="ECO:0000256" key="1">
    <source>
        <dbReference type="SAM" id="MobiDB-lite"/>
    </source>
</evidence>
<evidence type="ECO:0000256" key="3">
    <source>
        <dbReference type="SAM" id="SignalP"/>
    </source>
</evidence>
<organism evidence="4 5">
    <name type="scientific">Malaciobacter pacificus</name>
    <dbReference type="NCBI Taxonomy" id="1080223"/>
    <lineage>
        <taxon>Bacteria</taxon>
        <taxon>Pseudomonadati</taxon>
        <taxon>Campylobacterota</taxon>
        <taxon>Epsilonproteobacteria</taxon>
        <taxon>Campylobacterales</taxon>
        <taxon>Arcobacteraceae</taxon>
        <taxon>Malaciobacter</taxon>
    </lineage>
</organism>
<reference evidence="4 5" key="3">
    <citation type="submission" date="2019-09" db="EMBL/GenBank/DDBJ databases">
        <title>Taxonomic note: a critical rebuttal of the proposed division of the genus Arcobacter into six genera, emended descriptions of Arcobacter anaerophilus and the genus Arcobacter, and an assessment of genus-level boundaries for Epsilonproteobacteria using in silico genomic comparator tools.</title>
        <authorList>
            <person name="On S.L.W."/>
            <person name="Miller W.G."/>
            <person name="Biggs P."/>
            <person name="Cornelius A."/>
            <person name="Vandamme P."/>
        </authorList>
    </citation>
    <scope>NUCLEOTIDE SEQUENCE [LARGE SCALE GENOMIC DNA]</scope>
    <source>
        <strain evidence="4 5">LMG 26638</strain>
    </source>
</reference>
<feature type="region of interest" description="Disordered" evidence="1">
    <location>
        <begin position="184"/>
        <end position="246"/>
    </location>
</feature>
<accession>A0A5C2H7G8</accession>
<sequence>MKYFFYIILIYNSAFAAFDLQKFGDNLYYTSYVECHGYTEEYPTICYVCKWNTKECTTVYYKAGIEETVVYIDENNNEYTLDDEVNYLDSTCVDGFDKVDNRCYEQPTSDTKFDGSLCSSAQNSYNFVNFSCKDKGGVSSYSLSLDDNGCYNSPTVGCVDDTSIGIMSITSIWEDYASTNNIDPNTYEPISNNTDTTDTTTDNSNDTTTDNTDTDTTNTNENTNNIDNTENITFTPNIDWFNDNPNDFTYDDDSGWYSYNGSNSDYQDTNYKVVSDANGNEYLLSQDPNKNSTDFSDVQNNTAATQSGAGASDIAQQSDLLNMINQNTLSLMTGTASESSFDTSDYENFLTNIGSSIDTLKNSFNDTKSTFENGFTFNSSKYEGYNECVLSKNVFGKDIEINICEPFIPFRNFIIFIITMTMIYKSIIIFMWGIKR</sequence>
<dbReference type="KEGG" id="apai:APAC_1820"/>
<evidence type="ECO:0000313" key="4">
    <source>
        <dbReference type="EMBL" id="QEP34901.1"/>
    </source>
</evidence>
<reference evidence="4 5" key="1">
    <citation type="submission" date="2019-09" db="EMBL/GenBank/DDBJ databases">
        <title>Complete genome sequencing of four Arcobacter species reveals a diverse suite of mobile elements.</title>
        <authorList>
            <person name="Miller W.G."/>
            <person name="Yee E."/>
            <person name="Bono J.L."/>
        </authorList>
    </citation>
    <scope>NUCLEOTIDE SEQUENCE [LARGE SCALE GENOMIC DNA]</scope>
    <source>
        <strain evidence="4 5">LMG 26638</strain>
    </source>
</reference>
<feature type="transmembrane region" description="Helical" evidence="2">
    <location>
        <begin position="413"/>
        <end position="434"/>
    </location>
</feature>
<dbReference type="RefSeq" id="WP_130233816.1">
    <property type="nucleotide sequence ID" value="NZ_BMEF01000020.1"/>
</dbReference>
<feature type="signal peptide" evidence="3">
    <location>
        <begin position="1"/>
        <end position="16"/>
    </location>
</feature>